<dbReference type="EMBL" id="CM014079">
    <property type="protein sequence ID" value="TKS66815.1"/>
    <property type="molecule type" value="Genomic_DNA"/>
</dbReference>
<dbReference type="PROSITE" id="PS50262">
    <property type="entry name" value="G_PROTEIN_RECEP_F1_2"/>
    <property type="match status" value="1"/>
</dbReference>
<feature type="transmembrane region" description="Helical" evidence="9">
    <location>
        <begin position="26"/>
        <end position="47"/>
    </location>
</feature>
<organism evidence="11 12">
    <name type="scientific">Collichthys lucidus</name>
    <name type="common">Big head croaker</name>
    <name type="synonym">Sciaena lucida</name>
    <dbReference type="NCBI Taxonomy" id="240159"/>
    <lineage>
        <taxon>Eukaryota</taxon>
        <taxon>Metazoa</taxon>
        <taxon>Chordata</taxon>
        <taxon>Craniata</taxon>
        <taxon>Vertebrata</taxon>
        <taxon>Euteleostomi</taxon>
        <taxon>Actinopterygii</taxon>
        <taxon>Neopterygii</taxon>
        <taxon>Teleostei</taxon>
        <taxon>Neoteleostei</taxon>
        <taxon>Acanthomorphata</taxon>
        <taxon>Eupercaria</taxon>
        <taxon>Sciaenidae</taxon>
        <taxon>Collichthys</taxon>
    </lineage>
</organism>
<feature type="transmembrane region" description="Helical" evidence="9">
    <location>
        <begin position="163"/>
        <end position="183"/>
    </location>
</feature>
<evidence type="ECO:0000256" key="6">
    <source>
        <dbReference type="ARBA" id="ARBA00023136"/>
    </source>
</evidence>
<evidence type="ECO:0000256" key="8">
    <source>
        <dbReference type="ARBA" id="ARBA00023224"/>
    </source>
</evidence>
<evidence type="ECO:0000256" key="5">
    <source>
        <dbReference type="ARBA" id="ARBA00023040"/>
    </source>
</evidence>
<keyword evidence="3 9" id="KW-0812">Transmembrane</keyword>
<dbReference type="AlphaFoldDB" id="A0A4U5U1V4"/>
<accession>A0A4U5U1V4</accession>
<evidence type="ECO:0000256" key="3">
    <source>
        <dbReference type="ARBA" id="ARBA00022692"/>
    </source>
</evidence>
<dbReference type="STRING" id="240159.A0A4U5U1V4"/>
<keyword evidence="5" id="KW-0297">G-protein coupled receptor</keyword>
<comment type="subcellular location">
    <subcellularLocation>
        <location evidence="1">Cell membrane</location>
        <topology evidence="1">Multi-pass membrane protein</topology>
    </subcellularLocation>
</comment>
<evidence type="ECO:0000256" key="2">
    <source>
        <dbReference type="ARBA" id="ARBA00022475"/>
    </source>
</evidence>
<dbReference type="Proteomes" id="UP000298787">
    <property type="component" value="Chromosome 2"/>
</dbReference>
<keyword evidence="2" id="KW-1003">Cell membrane</keyword>
<keyword evidence="7 11" id="KW-0675">Receptor</keyword>
<sequence length="206" mass="23063">MVLISVDRYMAICDPLRYSVKVTQQIVALCVFLCWVCSVFYAVILLYDSLNHPGRYNSCIGECVVSITGAVDIVVGFIIPITVIVVLYMRVFAVAMSQARAIKSNISLERLKTVKVKRSEIKAARTLGILVVVFLICYCPYYCVALTGHAIMVGTSADVSMILLMYFNSCLNPVIYAIFYPWFKKAIRLIVTFQIIHPSSHDANIL</sequence>
<dbReference type="InterPro" id="IPR050569">
    <property type="entry name" value="TAAR"/>
</dbReference>
<dbReference type="PANTHER" id="PTHR24249">
    <property type="entry name" value="HISTAMINE RECEPTOR-RELATED G-PROTEIN COUPLED RECEPTOR"/>
    <property type="match status" value="1"/>
</dbReference>
<protein>
    <submittedName>
        <fullName evidence="11">Trace amine-associated receptor 4</fullName>
    </submittedName>
</protein>
<dbReference type="Pfam" id="PF00001">
    <property type="entry name" value="7tm_1"/>
    <property type="match status" value="1"/>
</dbReference>
<evidence type="ECO:0000256" key="4">
    <source>
        <dbReference type="ARBA" id="ARBA00022989"/>
    </source>
</evidence>
<keyword evidence="12" id="KW-1185">Reference proteome</keyword>
<dbReference type="PANTHER" id="PTHR24249:SF381">
    <property type="entry name" value="TRACE AMINE ASSOCIATED RECEPTOR 19P-RELATED"/>
    <property type="match status" value="1"/>
</dbReference>
<dbReference type="InterPro" id="IPR000276">
    <property type="entry name" value="GPCR_Rhodpsn"/>
</dbReference>
<feature type="domain" description="G-protein coupled receptors family 1 profile" evidence="10">
    <location>
        <begin position="1"/>
        <end position="176"/>
    </location>
</feature>
<dbReference type="InterPro" id="IPR017452">
    <property type="entry name" value="GPCR_Rhodpsn_7TM"/>
</dbReference>
<dbReference type="GO" id="GO:0001594">
    <property type="term" value="F:trace-amine receptor activity"/>
    <property type="evidence" value="ECO:0007669"/>
    <property type="project" value="TreeGrafter"/>
</dbReference>
<feature type="transmembrane region" description="Helical" evidence="9">
    <location>
        <begin position="67"/>
        <end position="93"/>
    </location>
</feature>
<keyword evidence="8" id="KW-0807">Transducer</keyword>
<evidence type="ECO:0000256" key="9">
    <source>
        <dbReference type="SAM" id="Phobius"/>
    </source>
</evidence>
<keyword evidence="6 9" id="KW-0472">Membrane</keyword>
<evidence type="ECO:0000313" key="12">
    <source>
        <dbReference type="Proteomes" id="UP000298787"/>
    </source>
</evidence>
<keyword evidence="4 9" id="KW-1133">Transmembrane helix</keyword>
<evidence type="ECO:0000256" key="1">
    <source>
        <dbReference type="ARBA" id="ARBA00004651"/>
    </source>
</evidence>
<dbReference type="GO" id="GO:0005886">
    <property type="term" value="C:plasma membrane"/>
    <property type="evidence" value="ECO:0007669"/>
    <property type="project" value="UniProtKB-SubCell"/>
</dbReference>
<evidence type="ECO:0000256" key="7">
    <source>
        <dbReference type="ARBA" id="ARBA00023170"/>
    </source>
</evidence>
<name>A0A4U5U1V4_COLLU</name>
<proteinExistence type="predicted"/>
<gene>
    <name evidence="11" type="ORF">D9C73_001862</name>
</gene>
<dbReference type="SUPFAM" id="SSF81321">
    <property type="entry name" value="Family A G protein-coupled receptor-like"/>
    <property type="match status" value="1"/>
</dbReference>
<dbReference type="Gene3D" id="1.20.1070.10">
    <property type="entry name" value="Rhodopsin 7-helix transmembrane proteins"/>
    <property type="match status" value="1"/>
</dbReference>
<feature type="transmembrane region" description="Helical" evidence="9">
    <location>
        <begin position="127"/>
        <end position="151"/>
    </location>
</feature>
<reference evidence="11 12" key="1">
    <citation type="submission" date="2019-01" db="EMBL/GenBank/DDBJ databases">
        <title>Genome Assembly of Collichthys lucidus.</title>
        <authorList>
            <person name="Cai M."/>
            <person name="Xiao S."/>
        </authorList>
    </citation>
    <scope>NUCLEOTIDE SEQUENCE [LARGE SCALE GENOMIC DNA]</scope>
    <source>
        <strain evidence="11">JT15FE1705JMU</strain>
        <tissue evidence="11">Muscle</tissue>
    </source>
</reference>
<evidence type="ECO:0000259" key="10">
    <source>
        <dbReference type="PROSITE" id="PS50262"/>
    </source>
</evidence>
<evidence type="ECO:0000313" key="11">
    <source>
        <dbReference type="EMBL" id="TKS66815.1"/>
    </source>
</evidence>
<dbReference type="PRINTS" id="PR00237">
    <property type="entry name" value="GPCRRHODOPSN"/>
</dbReference>